<dbReference type="InterPro" id="IPR016135">
    <property type="entry name" value="UBQ-conjugating_enzyme/RWD"/>
</dbReference>
<organism evidence="5 6">
    <name type="scientific">Kingdonia uniflora</name>
    <dbReference type="NCBI Taxonomy" id="39325"/>
    <lineage>
        <taxon>Eukaryota</taxon>
        <taxon>Viridiplantae</taxon>
        <taxon>Streptophyta</taxon>
        <taxon>Embryophyta</taxon>
        <taxon>Tracheophyta</taxon>
        <taxon>Spermatophyta</taxon>
        <taxon>Magnoliopsida</taxon>
        <taxon>Ranunculales</taxon>
        <taxon>Circaeasteraceae</taxon>
        <taxon>Kingdonia</taxon>
    </lineage>
</organism>
<evidence type="ECO:0000313" key="6">
    <source>
        <dbReference type="Proteomes" id="UP000541444"/>
    </source>
</evidence>
<gene>
    <name evidence="5" type="ORF">GIB67_012705</name>
</gene>
<dbReference type="Gene3D" id="3.40.50.720">
    <property type="entry name" value="NAD(P)-binding Rossmann-like Domain"/>
    <property type="match status" value="1"/>
</dbReference>
<comment type="subunit">
    <text evidence="2">Heterodimer with UBC35 or UBC36.</text>
</comment>
<dbReference type="PANTHER" id="PTHR24068">
    <property type="entry name" value="UBIQUITIN-CONJUGATING ENZYME E2"/>
    <property type="match status" value="1"/>
</dbReference>
<keyword evidence="6" id="KW-1185">Reference proteome</keyword>
<evidence type="ECO:0000256" key="1">
    <source>
        <dbReference type="ARBA" id="ARBA00029440"/>
    </source>
</evidence>
<dbReference type="PROSITE" id="PS50127">
    <property type="entry name" value="UBC_2"/>
    <property type="match status" value="1"/>
</dbReference>
<dbReference type="Pfam" id="PF00179">
    <property type="entry name" value="UQ_con"/>
    <property type="match status" value="1"/>
</dbReference>
<dbReference type="InterPro" id="IPR000608">
    <property type="entry name" value="UBC"/>
</dbReference>
<dbReference type="InterPro" id="IPR036291">
    <property type="entry name" value="NAD(P)-bd_dom_sf"/>
</dbReference>
<dbReference type="SMART" id="SM00212">
    <property type="entry name" value="UBCc"/>
    <property type="match status" value="1"/>
</dbReference>
<proteinExistence type="predicted"/>
<evidence type="ECO:0000313" key="5">
    <source>
        <dbReference type="EMBL" id="KAF6165808.1"/>
    </source>
</evidence>
<evidence type="ECO:0000256" key="3">
    <source>
        <dbReference type="SAM" id="MobiDB-lite"/>
    </source>
</evidence>
<dbReference type="Pfam" id="PF00670">
    <property type="entry name" value="AdoHcyase_NAD"/>
    <property type="match status" value="1"/>
</dbReference>
<dbReference type="SUPFAM" id="SSF51735">
    <property type="entry name" value="NAD(P)-binding Rossmann-fold domains"/>
    <property type="match status" value="1"/>
</dbReference>
<dbReference type="SUPFAM" id="SSF54495">
    <property type="entry name" value="UBC-like"/>
    <property type="match status" value="1"/>
</dbReference>
<dbReference type="CDD" id="cd23807">
    <property type="entry name" value="UEV_UBE2V"/>
    <property type="match status" value="1"/>
</dbReference>
<reference evidence="5 6" key="1">
    <citation type="journal article" date="2020" name="IScience">
        <title>Genome Sequencing of the Endangered Kingdonia uniflora (Circaeasteraceae, Ranunculales) Reveals Potential Mechanisms of Evolutionary Specialization.</title>
        <authorList>
            <person name="Sun Y."/>
            <person name="Deng T."/>
            <person name="Zhang A."/>
            <person name="Moore M.J."/>
            <person name="Landis J.B."/>
            <person name="Lin N."/>
            <person name="Zhang H."/>
            <person name="Zhang X."/>
            <person name="Huang J."/>
            <person name="Zhang X."/>
            <person name="Sun H."/>
            <person name="Wang H."/>
        </authorList>
    </citation>
    <scope>NUCLEOTIDE SEQUENCE [LARGE SCALE GENOMIC DNA]</scope>
    <source>
        <strain evidence="5">TB1705</strain>
        <tissue evidence="5">Leaf</tissue>
    </source>
</reference>
<feature type="region of interest" description="Disordered" evidence="3">
    <location>
        <begin position="1"/>
        <end position="20"/>
    </location>
</feature>
<comment type="caution">
    <text evidence="5">The sequence shown here is derived from an EMBL/GenBank/DDBJ whole genome shotgun (WGS) entry which is preliminary data.</text>
</comment>
<dbReference type="InterPro" id="IPR015878">
    <property type="entry name" value="Ado_hCys_hydrolase_NAD-bd"/>
</dbReference>
<protein>
    <recommendedName>
        <fullName evidence="4">UBC core domain-containing protein</fullName>
    </recommendedName>
</protein>
<dbReference type="AlphaFoldDB" id="A0A7J7NG08"/>
<comment type="pathway">
    <text evidence="1">Amino-acid biosynthesis.</text>
</comment>
<dbReference type="FunFam" id="3.10.110.10:FF:000019">
    <property type="entry name" value="Ubiquitin-conjugating enzyme E2 variant 1C"/>
    <property type="match status" value="1"/>
</dbReference>
<dbReference type="Gene3D" id="3.10.110.10">
    <property type="entry name" value="Ubiquitin Conjugating Enzyme"/>
    <property type="match status" value="1"/>
</dbReference>
<dbReference type="OrthoDB" id="6508832at2759"/>
<sequence>MWVFNHNKGDPGSLKRKPNVVDDKPVSNIVDGRANLIVGDSGDATLLIHKGCCASAMKQTGAHVIATEVDPICALQALMEGIPGTPGRTSGVITTPVDNIATIEKLSDGDTLVFTNEGIYQIDGDYTSNLVQKMLNGYLKDNNIDEVELLPGSASKPTTELCDDASTTNGVEVYSDNDLPSIFPIVYKGISKPNIEVRTEFVDLAAAAMPMVVILRGGIMTVAYCVCCRFTFGTVPFVKTVVMHPDSLSSGPGLTELLLLSVRVLVPRNFRLLEELERGEKGIGDGTVSYGMDDGDDIYMRSWTGTIIGPHNSVHEGRIYQLKLFCDKDYPEKPPSVRFHSRINMACVNHETGVIESKKFGMLANWQHQYTMEDILTQLKKEMAAAHNRKLVQPPEGSYF</sequence>
<accession>A0A7J7NG08</accession>
<evidence type="ECO:0000259" key="4">
    <source>
        <dbReference type="PROSITE" id="PS50127"/>
    </source>
</evidence>
<name>A0A7J7NG08_9MAGN</name>
<evidence type="ECO:0000256" key="2">
    <source>
        <dbReference type="ARBA" id="ARBA00065118"/>
    </source>
</evidence>
<feature type="domain" description="UBC core" evidence="4">
    <location>
        <begin position="267"/>
        <end position="400"/>
    </location>
</feature>
<dbReference type="EMBL" id="JACGCM010000816">
    <property type="protein sequence ID" value="KAF6165808.1"/>
    <property type="molecule type" value="Genomic_DNA"/>
</dbReference>
<dbReference type="Proteomes" id="UP000541444">
    <property type="component" value="Unassembled WGS sequence"/>
</dbReference>